<dbReference type="Proteomes" id="UP000887013">
    <property type="component" value="Unassembled WGS sequence"/>
</dbReference>
<feature type="compositionally biased region" description="Basic and acidic residues" evidence="11">
    <location>
        <begin position="449"/>
        <end position="459"/>
    </location>
</feature>
<feature type="region of interest" description="Disordered" evidence="11">
    <location>
        <begin position="418"/>
        <end position="471"/>
    </location>
</feature>
<keyword evidence="7" id="KW-0458">Lysosome</keyword>
<protein>
    <submittedName>
        <fullName evidence="13">Glycosylated lysosomal membrane protein B</fullName>
    </submittedName>
</protein>
<dbReference type="OrthoDB" id="6264340at2759"/>
<evidence type="ECO:0000256" key="7">
    <source>
        <dbReference type="ARBA" id="ARBA00023228"/>
    </source>
</evidence>
<comment type="subunit">
    <text evidence="10">Interacts (via lumenal domain) with lysosomal protein MFSD1; the interaction starts while both proteins are still in the endoplasmic reticulum and is required for stabilization of MFSD1 in lysosomes but has no direct effect on its targeting to lysosomes or transporter activity.</text>
</comment>
<keyword evidence="4 12" id="KW-1133">Transmembrane helix</keyword>
<comment type="function">
    <text evidence="8">Required to protect lysosomal transporter MFSD1 from lysosomal proteolysis and for MFSD1 lysosomal localization.</text>
</comment>
<dbReference type="Pfam" id="PF15065">
    <property type="entry name" value="NCU-G1"/>
    <property type="match status" value="1"/>
</dbReference>
<evidence type="ECO:0000256" key="8">
    <source>
        <dbReference type="ARBA" id="ARBA00024176"/>
    </source>
</evidence>
<keyword evidence="2 12" id="KW-0812">Transmembrane</keyword>
<keyword evidence="5 12" id="KW-0472">Membrane</keyword>
<evidence type="ECO:0000256" key="5">
    <source>
        <dbReference type="ARBA" id="ARBA00023136"/>
    </source>
</evidence>
<dbReference type="PANTHER" id="PTHR31981:SF1">
    <property type="entry name" value="GLYCOSYLATED LYSOSOMAL MEMBRANE PROTEIN"/>
    <property type="match status" value="1"/>
</dbReference>
<accession>A0A8X6UMQ0</accession>
<dbReference type="InterPro" id="IPR029382">
    <property type="entry name" value="NCU-G1"/>
</dbReference>
<feature type="transmembrane region" description="Helical" evidence="12">
    <location>
        <begin position="370"/>
        <end position="396"/>
    </location>
</feature>
<evidence type="ECO:0000313" key="14">
    <source>
        <dbReference type="Proteomes" id="UP000887013"/>
    </source>
</evidence>
<evidence type="ECO:0000256" key="9">
    <source>
        <dbReference type="ARBA" id="ARBA00024189"/>
    </source>
</evidence>
<keyword evidence="3" id="KW-0732">Signal</keyword>
<comment type="caution">
    <text evidence="13">The sequence shown here is derived from an EMBL/GenBank/DDBJ whole genome shotgun (WGS) entry which is preliminary data.</text>
</comment>
<comment type="subcellular location">
    <subcellularLocation>
        <location evidence="9">Lysosome membrane</location>
        <topology evidence="9">Single-pass type I membrane protein</topology>
        <orientation evidence="9">Lumenal side</orientation>
    </subcellularLocation>
</comment>
<evidence type="ECO:0000256" key="6">
    <source>
        <dbReference type="ARBA" id="ARBA00023180"/>
    </source>
</evidence>
<reference evidence="13" key="1">
    <citation type="submission" date="2020-08" db="EMBL/GenBank/DDBJ databases">
        <title>Multicomponent nature underlies the extraordinary mechanical properties of spider dragline silk.</title>
        <authorList>
            <person name="Kono N."/>
            <person name="Nakamura H."/>
            <person name="Mori M."/>
            <person name="Yoshida Y."/>
            <person name="Ohtoshi R."/>
            <person name="Malay A.D."/>
            <person name="Moran D.A.P."/>
            <person name="Tomita M."/>
            <person name="Numata K."/>
            <person name="Arakawa K."/>
        </authorList>
    </citation>
    <scope>NUCLEOTIDE SEQUENCE</scope>
</reference>
<proteinExistence type="inferred from homology"/>
<evidence type="ECO:0000256" key="1">
    <source>
        <dbReference type="ARBA" id="ARBA00010599"/>
    </source>
</evidence>
<evidence type="ECO:0000256" key="10">
    <source>
        <dbReference type="ARBA" id="ARBA00044960"/>
    </source>
</evidence>
<name>A0A8X6UMQ0_NEPPI</name>
<dbReference type="AlphaFoldDB" id="A0A8X6UMQ0"/>
<keyword evidence="6" id="KW-0325">Glycoprotein</keyword>
<evidence type="ECO:0000256" key="12">
    <source>
        <dbReference type="SAM" id="Phobius"/>
    </source>
</evidence>
<dbReference type="PANTHER" id="PTHR31981">
    <property type="entry name" value="GLYCOSYLATED LYSOSOMAL MEMBRANE PROTEIN"/>
    <property type="match status" value="1"/>
</dbReference>
<evidence type="ECO:0000256" key="11">
    <source>
        <dbReference type="SAM" id="MobiDB-lite"/>
    </source>
</evidence>
<comment type="similarity">
    <text evidence="1">Belongs to the GLMP family.</text>
</comment>
<dbReference type="GO" id="GO:0005765">
    <property type="term" value="C:lysosomal membrane"/>
    <property type="evidence" value="ECO:0007669"/>
    <property type="project" value="UniProtKB-SubCell"/>
</dbReference>
<gene>
    <name evidence="13" type="primary">glmp-b</name>
    <name evidence="13" type="ORF">NPIL_423451</name>
</gene>
<evidence type="ECO:0000256" key="4">
    <source>
        <dbReference type="ARBA" id="ARBA00022989"/>
    </source>
</evidence>
<keyword evidence="14" id="KW-1185">Reference proteome</keyword>
<evidence type="ECO:0000256" key="2">
    <source>
        <dbReference type="ARBA" id="ARBA00022692"/>
    </source>
</evidence>
<evidence type="ECO:0000256" key="3">
    <source>
        <dbReference type="ARBA" id="ARBA00022729"/>
    </source>
</evidence>
<feature type="compositionally biased region" description="Polar residues" evidence="11">
    <location>
        <begin position="418"/>
        <end position="438"/>
    </location>
</feature>
<dbReference type="EMBL" id="BMAW01084345">
    <property type="protein sequence ID" value="GFU38233.1"/>
    <property type="molecule type" value="Genomic_DNA"/>
</dbReference>
<feature type="transmembrane region" description="Helical" evidence="12">
    <location>
        <begin position="12"/>
        <end position="30"/>
    </location>
</feature>
<evidence type="ECO:0000313" key="13">
    <source>
        <dbReference type="EMBL" id="GFU38233.1"/>
    </source>
</evidence>
<organism evidence="13 14">
    <name type="scientific">Nephila pilipes</name>
    <name type="common">Giant wood spider</name>
    <name type="synonym">Nephila maculata</name>
    <dbReference type="NCBI Taxonomy" id="299642"/>
    <lineage>
        <taxon>Eukaryota</taxon>
        <taxon>Metazoa</taxon>
        <taxon>Ecdysozoa</taxon>
        <taxon>Arthropoda</taxon>
        <taxon>Chelicerata</taxon>
        <taxon>Arachnida</taxon>
        <taxon>Araneae</taxon>
        <taxon>Araneomorphae</taxon>
        <taxon>Entelegynae</taxon>
        <taxon>Araneoidea</taxon>
        <taxon>Nephilidae</taxon>
        <taxon>Nephila</taxon>
    </lineage>
</organism>
<sequence length="498" mass="55269">MNNFYCNRIFSFVYISLLFVIILSTCVEGIKRHLNCTTYQFDDPRNGTLNLVHVRADGAEDAVHYIWSTYNLPSVIVTRTTLDTEVKLDVGKLQTFENGALTFSKSPLAFIGLTVTELFQLSYQTDTADIEEASEIERLNLHDFLWNNVTEKTLKCLDYSASLELKGTGNDEIFSNKGLFELQFSVIGDEEVAPNFPHLIYSGNSTQIKIGLDSLYSKNSTRIRYGVGIQMISRLAETCTDMHCKLHTTKLISDEFSPGIFSDVDILSPCFKADNEKGSFLTWMPVSYTSKEPSVANSAEAKLTSTCSFSSISHIQSVAELFFNNEKNIAVNIFNLTFGTKGDGFYPKTEYSSWSLMLGTGVSVHPKLSVAVIIFITVGMASLLIFLVVGVIYYAVRWFRKKDDDLLLGDNSTDSDLNQPNSAAICSSKSETTNSKSGVKSPRKNKHAQLREAKGDGRKKPPKIKKTEIPALDLHPTADDYTMLVDMESGEPTSSAIG</sequence>